<dbReference type="PANTHER" id="PTHR23502:SF178">
    <property type="entry name" value="TRANSPORTER, PUTATIVE (AFU_ORTHOLOGUE AFUA_2G02040)-RELATED"/>
    <property type="match status" value="1"/>
</dbReference>
<dbReference type="InterPro" id="IPR036259">
    <property type="entry name" value="MFS_trans_sf"/>
</dbReference>
<comment type="caution">
    <text evidence="6">The sequence shown here is derived from an EMBL/GenBank/DDBJ whole genome shotgun (WGS) entry which is preliminary data.</text>
</comment>
<dbReference type="GO" id="GO:0022857">
    <property type="term" value="F:transmembrane transporter activity"/>
    <property type="evidence" value="ECO:0007669"/>
    <property type="project" value="InterPro"/>
</dbReference>
<evidence type="ECO:0000256" key="2">
    <source>
        <dbReference type="ARBA" id="ARBA00022692"/>
    </source>
</evidence>
<keyword evidence="4 5" id="KW-0472">Membrane</keyword>
<dbReference type="GO" id="GO:0005886">
    <property type="term" value="C:plasma membrane"/>
    <property type="evidence" value="ECO:0007669"/>
    <property type="project" value="TreeGrafter"/>
</dbReference>
<accession>A0A4U0U0M2</accession>
<evidence type="ECO:0000256" key="4">
    <source>
        <dbReference type="ARBA" id="ARBA00023136"/>
    </source>
</evidence>
<feature type="transmembrane region" description="Helical" evidence="5">
    <location>
        <begin position="212"/>
        <end position="232"/>
    </location>
</feature>
<dbReference type="AlphaFoldDB" id="A0A4U0U0M2"/>
<evidence type="ECO:0008006" key="8">
    <source>
        <dbReference type="Google" id="ProtNLM"/>
    </source>
</evidence>
<feature type="transmembrane region" description="Helical" evidence="5">
    <location>
        <begin position="467"/>
        <end position="486"/>
    </location>
</feature>
<name>A0A4U0U0M2_9PEZI</name>
<feature type="transmembrane region" description="Helical" evidence="5">
    <location>
        <begin position="59"/>
        <end position="80"/>
    </location>
</feature>
<evidence type="ECO:0000313" key="7">
    <source>
        <dbReference type="Proteomes" id="UP000308549"/>
    </source>
</evidence>
<feature type="transmembrane region" description="Helical" evidence="5">
    <location>
        <begin position="100"/>
        <end position="117"/>
    </location>
</feature>
<reference evidence="6 7" key="1">
    <citation type="submission" date="2017-03" db="EMBL/GenBank/DDBJ databases">
        <title>Genomes of endolithic fungi from Antarctica.</title>
        <authorList>
            <person name="Coleine C."/>
            <person name="Masonjones S."/>
            <person name="Stajich J.E."/>
        </authorList>
    </citation>
    <scope>NUCLEOTIDE SEQUENCE [LARGE SCALE GENOMIC DNA]</scope>
    <source>
        <strain evidence="6 7">CCFEE 6315</strain>
    </source>
</reference>
<keyword evidence="2 5" id="KW-0812">Transmembrane</keyword>
<dbReference type="Proteomes" id="UP000308549">
    <property type="component" value="Unassembled WGS sequence"/>
</dbReference>
<dbReference type="SUPFAM" id="SSF103473">
    <property type="entry name" value="MFS general substrate transporter"/>
    <property type="match status" value="1"/>
</dbReference>
<protein>
    <recommendedName>
        <fullName evidence="8">MFS transporter</fullName>
    </recommendedName>
</protein>
<sequence length="542" mass="59351">MPNDNDDHVPGTEYLVDVRHSHSVTHASAGTSDVVLIPQPTSCGGDPLTWSSHKKYYQLLLLAVYACAFSMGENLLGAAWTTVSKDTGVSLTNLNGGGALNYLLLGFVNIFWIPAAAKLGRRPVFLATTAIWMCAAIWTGKFHGVAQWYLAMILNGVGTSAYQAVIQLSGFDMFFVHQRGRGLSYYLFGQQLGSIIGLLTGGSISDTLGWRWSQYIVAIIEGSVLILLFATFEETLFPRFLFPTVGVRPTQCVNAECEGEKAAEGPKVLRPVETPADFDVNDDVPEYSKRTLAQRLKPFQYFKEDKTTYWQYFRRPFFLFTFPNIVLAGIIFAFGCTAGIVSFNTISEIMTEPLYSWSTTSTGLIFLAALVGNFVGWATGVLADHIVVAMARRNGGVKEPEMRLWTLCLSFVYAATGYFLYGWGAQKGLHWFSIAFGVGCMIAHQVSACSIATAYAMDSFPGISGELVVLLAICSSCINFAISYSVQPFINAVGYGWVFTFYGLCVVASTAGGGVMIVHGKRWRTGSANKYYHFLSERGDAV</sequence>
<feature type="transmembrane region" description="Helical" evidence="5">
    <location>
        <begin position="404"/>
        <end position="423"/>
    </location>
</feature>
<dbReference type="Pfam" id="PF07690">
    <property type="entry name" value="MFS_1"/>
    <property type="match status" value="1"/>
</dbReference>
<evidence type="ECO:0000256" key="1">
    <source>
        <dbReference type="ARBA" id="ARBA00004141"/>
    </source>
</evidence>
<feature type="transmembrane region" description="Helical" evidence="5">
    <location>
        <begin position="124"/>
        <end position="142"/>
    </location>
</feature>
<feature type="transmembrane region" description="Helical" evidence="5">
    <location>
        <begin position="183"/>
        <end position="200"/>
    </location>
</feature>
<evidence type="ECO:0000256" key="3">
    <source>
        <dbReference type="ARBA" id="ARBA00022989"/>
    </source>
</evidence>
<evidence type="ECO:0000256" key="5">
    <source>
        <dbReference type="SAM" id="Phobius"/>
    </source>
</evidence>
<feature type="transmembrane region" description="Helical" evidence="5">
    <location>
        <begin position="317"/>
        <end position="343"/>
    </location>
</feature>
<dbReference type="InterPro" id="IPR011701">
    <property type="entry name" value="MFS"/>
</dbReference>
<organism evidence="6 7">
    <name type="scientific">Salinomyces thailandicus</name>
    <dbReference type="NCBI Taxonomy" id="706561"/>
    <lineage>
        <taxon>Eukaryota</taxon>
        <taxon>Fungi</taxon>
        <taxon>Dikarya</taxon>
        <taxon>Ascomycota</taxon>
        <taxon>Pezizomycotina</taxon>
        <taxon>Dothideomycetes</taxon>
        <taxon>Dothideomycetidae</taxon>
        <taxon>Mycosphaerellales</taxon>
        <taxon>Teratosphaeriaceae</taxon>
        <taxon>Salinomyces</taxon>
    </lineage>
</organism>
<evidence type="ECO:0000313" key="6">
    <source>
        <dbReference type="EMBL" id="TKA28234.1"/>
    </source>
</evidence>
<gene>
    <name evidence="6" type="ORF">B0A50_04206</name>
</gene>
<comment type="subcellular location">
    <subcellularLocation>
        <location evidence="1">Membrane</location>
        <topology evidence="1">Multi-pass membrane protein</topology>
    </subcellularLocation>
</comment>
<dbReference type="PANTHER" id="PTHR23502">
    <property type="entry name" value="MAJOR FACILITATOR SUPERFAMILY"/>
    <property type="match status" value="1"/>
</dbReference>
<dbReference type="Gene3D" id="1.20.1250.20">
    <property type="entry name" value="MFS general substrate transporter like domains"/>
    <property type="match status" value="1"/>
</dbReference>
<feature type="transmembrane region" description="Helical" evidence="5">
    <location>
        <begin position="492"/>
        <end position="518"/>
    </location>
</feature>
<feature type="transmembrane region" description="Helical" evidence="5">
    <location>
        <begin position="429"/>
        <end position="455"/>
    </location>
</feature>
<dbReference type="OrthoDB" id="5215911at2759"/>
<keyword evidence="7" id="KW-1185">Reference proteome</keyword>
<keyword evidence="3 5" id="KW-1133">Transmembrane helix</keyword>
<feature type="transmembrane region" description="Helical" evidence="5">
    <location>
        <begin position="363"/>
        <end position="383"/>
    </location>
</feature>
<proteinExistence type="predicted"/>
<dbReference type="EMBL" id="NAJL01000019">
    <property type="protein sequence ID" value="TKA28234.1"/>
    <property type="molecule type" value="Genomic_DNA"/>
</dbReference>